<feature type="domain" description="PGG" evidence="9">
    <location>
        <begin position="265"/>
        <end position="309"/>
    </location>
</feature>
<dbReference type="Pfam" id="PF00023">
    <property type="entry name" value="Ank"/>
    <property type="match status" value="1"/>
</dbReference>
<accession>A0AAD4TJ56</accession>
<proteinExistence type="predicted"/>
<dbReference type="Gene3D" id="1.25.40.20">
    <property type="entry name" value="Ankyrin repeat-containing domain"/>
    <property type="match status" value="2"/>
</dbReference>
<feature type="repeat" description="ANK" evidence="7">
    <location>
        <begin position="106"/>
        <end position="132"/>
    </location>
</feature>
<evidence type="ECO:0000259" key="9">
    <source>
        <dbReference type="Pfam" id="PF13962"/>
    </source>
</evidence>
<evidence type="ECO:0000256" key="4">
    <source>
        <dbReference type="ARBA" id="ARBA00022989"/>
    </source>
</evidence>
<feature type="repeat" description="ANK" evidence="7">
    <location>
        <begin position="188"/>
        <end position="209"/>
    </location>
</feature>
<dbReference type="PROSITE" id="PS50088">
    <property type="entry name" value="ANK_REPEAT"/>
    <property type="match status" value="3"/>
</dbReference>
<feature type="repeat" description="ANK" evidence="7">
    <location>
        <begin position="72"/>
        <end position="104"/>
    </location>
</feature>
<reference evidence="10" key="1">
    <citation type="submission" date="2022-04" db="EMBL/GenBank/DDBJ databases">
        <title>A functionally conserved STORR gene fusion in Papaver species that diverged 16.8 million years ago.</title>
        <authorList>
            <person name="Catania T."/>
        </authorList>
    </citation>
    <scope>NUCLEOTIDE SEQUENCE</scope>
    <source>
        <strain evidence="10">S-188037</strain>
    </source>
</reference>
<keyword evidence="3" id="KW-0677">Repeat</keyword>
<dbReference type="GO" id="GO:0005886">
    <property type="term" value="C:plasma membrane"/>
    <property type="evidence" value="ECO:0007669"/>
    <property type="project" value="TreeGrafter"/>
</dbReference>
<dbReference type="Pfam" id="PF12796">
    <property type="entry name" value="Ank_2"/>
    <property type="match status" value="1"/>
</dbReference>
<keyword evidence="6 8" id="KW-0472">Membrane</keyword>
<evidence type="ECO:0000256" key="6">
    <source>
        <dbReference type="ARBA" id="ARBA00023136"/>
    </source>
</evidence>
<gene>
    <name evidence="10" type="ORF">MKW98_018924</name>
</gene>
<evidence type="ECO:0000256" key="5">
    <source>
        <dbReference type="ARBA" id="ARBA00023043"/>
    </source>
</evidence>
<dbReference type="PANTHER" id="PTHR24186">
    <property type="entry name" value="PROTEIN PHOSPHATASE 1 REGULATORY SUBUNIT"/>
    <property type="match status" value="1"/>
</dbReference>
<feature type="transmembrane region" description="Helical" evidence="8">
    <location>
        <begin position="514"/>
        <end position="534"/>
    </location>
</feature>
<feature type="transmembrane region" description="Helical" evidence="8">
    <location>
        <begin position="440"/>
        <end position="462"/>
    </location>
</feature>
<feature type="transmembrane region" description="Helical" evidence="8">
    <location>
        <begin position="271"/>
        <end position="290"/>
    </location>
</feature>
<comment type="subcellular location">
    <subcellularLocation>
        <location evidence="1">Membrane</location>
        <topology evidence="1">Multi-pass membrane protein</topology>
    </subcellularLocation>
</comment>
<evidence type="ECO:0000256" key="2">
    <source>
        <dbReference type="ARBA" id="ARBA00022692"/>
    </source>
</evidence>
<name>A0AAD4TJ56_9MAGN</name>
<sequence>MDIIHDVTRRGDIESLRRILAANPTFPLADPKFTSFLRTPLHVAAMHGYVDFASHIVHIDKSRQLAMEEDSQGCTPLHLASTGYNVEMVRVLINANPNACVAPDKNGGTPLHLAAMRDEVKVMKLLIQSRPDAIHQRLLNKNETILHLCVKHNNFRAMKMLVDYLVANREDLANNPHARISVNSIDSDGNTILHLAAQNKQIKMLKHLIGSDDIGVDMNIQNNDGKKALHMLDRKEMMDIGMGCICYDYHDTCEVPQQTTASQNERIKERLNTIMIVAALIAGIAFQAVINPPGGVFQEDSKVDSIKDPVMFTYYLKSVIGIPAMSVGFQPYISNLMPPQKTTRGNVTASDDEIFAYRVNFVEDLLTAADNSESLTMSVYPFLPRILAPGIVLRDDWWMNITSNYNSTIGGGSGFSPYLIRYAGTAIFAYKSPKSYQSYILLNSLSLLVCGLTILVVTFHDIGQRPSGSTTSIVGYLEVLLAIAVVCISISYTLVLKTIGPPFYEYSTIDTRLLILLAGVTILPVARFTHTTFYSHMPLPMFLKKFFIKRCFITVCFISMLWQYVLDQPVIKAFSYRNNPRINGYMWLITKFFLFYIALAALLFGF</sequence>
<keyword evidence="11" id="KW-1185">Reference proteome</keyword>
<dbReference type="EMBL" id="JAJJMB010001069">
    <property type="protein sequence ID" value="KAI3959334.1"/>
    <property type="molecule type" value="Genomic_DNA"/>
</dbReference>
<evidence type="ECO:0000313" key="10">
    <source>
        <dbReference type="EMBL" id="KAI3959334.1"/>
    </source>
</evidence>
<evidence type="ECO:0000256" key="3">
    <source>
        <dbReference type="ARBA" id="ARBA00022737"/>
    </source>
</evidence>
<dbReference type="Proteomes" id="UP001202328">
    <property type="component" value="Unassembled WGS sequence"/>
</dbReference>
<keyword evidence="4 8" id="KW-1133">Transmembrane helix</keyword>
<evidence type="ECO:0000313" key="11">
    <source>
        <dbReference type="Proteomes" id="UP001202328"/>
    </source>
</evidence>
<feature type="transmembrane region" description="Helical" evidence="8">
    <location>
        <begin position="546"/>
        <end position="565"/>
    </location>
</feature>
<comment type="caution">
    <text evidence="10">The sequence shown here is derived from an EMBL/GenBank/DDBJ whole genome shotgun (WGS) entry which is preliminary data.</text>
</comment>
<dbReference type="InterPro" id="IPR002110">
    <property type="entry name" value="Ankyrin_rpt"/>
</dbReference>
<evidence type="ECO:0000256" key="8">
    <source>
        <dbReference type="SAM" id="Phobius"/>
    </source>
</evidence>
<dbReference type="SUPFAM" id="SSF48403">
    <property type="entry name" value="Ankyrin repeat"/>
    <property type="match status" value="1"/>
</dbReference>
<dbReference type="Pfam" id="PF13962">
    <property type="entry name" value="PGG"/>
    <property type="match status" value="1"/>
</dbReference>
<protein>
    <recommendedName>
        <fullName evidence="9">PGG domain-containing protein</fullName>
    </recommendedName>
</protein>
<feature type="transmembrane region" description="Helical" evidence="8">
    <location>
        <begin position="585"/>
        <end position="604"/>
    </location>
</feature>
<dbReference type="PANTHER" id="PTHR24186:SF37">
    <property type="entry name" value="PGG DOMAIN-CONTAINING PROTEIN"/>
    <property type="match status" value="1"/>
</dbReference>
<dbReference type="PROSITE" id="PS50297">
    <property type="entry name" value="ANK_REP_REGION"/>
    <property type="match status" value="3"/>
</dbReference>
<dbReference type="InterPro" id="IPR026961">
    <property type="entry name" value="PGG_dom"/>
</dbReference>
<evidence type="ECO:0000256" key="7">
    <source>
        <dbReference type="PROSITE-ProRule" id="PRU00023"/>
    </source>
</evidence>
<dbReference type="SMART" id="SM00248">
    <property type="entry name" value="ANK"/>
    <property type="match status" value="5"/>
</dbReference>
<organism evidence="10 11">
    <name type="scientific">Papaver atlanticum</name>
    <dbReference type="NCBI Taxonomy" id="357466"/>
    <lineage>
        <taxon>Eukaryota</taxon>
        <taxon>Viridiplantae</taxon>
        <taxon>Streptophyta</taxon>
        <taxon>Embryophyta</taxon>
        <taxon>Tracheophyta</taxon>
        <taxon>Spermatophyta</taxon>
        <taxon>Magnoliopsida</taxon>
        <taxon>Ranunculales</taxon>
        <taxon>Papaveraceae</taxon>
        <taxon>Papaveroideae</taxon>
        <taxon>Papaver</taxon>
    </lineage>
</organism>
<keyword evidence="5 7" id="KW-0040">ANK repeat</keyword>
<feature type="transmembrane region" description="Helical" evidence="8">
    <location>
        <begin position="474"/>
        <end position="494"/>
    </location>
</feature>
<dbReference type="AlphaFoldDB" id="A0AAD4TJ56"/>
<evidence type="ECO:0000256" key="1">
    <source>
        <dbReference type="ARBA" id="ARBA00004141"/>
    </source>
</evidence>
<keyword evidence="2 8" id="KW-0812">Transmembrane</keyword>
<dbReference type="InterPro" id="IPR036770">
    <property type="entry name" value="Ankyrin_rpt-contain_sf"/>
</dbReference>